<organism evidence="1 2">
    <name type="scientific">Carbonactinospora thermoautotrophica</name>
    <dbReference type="NCBI Taxonomy" id="1469144"/>
    <lineage>
        <taxon>Bacteria</taxon>
        <taxon>Bacillati</taxon>
        <taxon>Actinomycetota</taxon>
        <taxon>Actinomycetes</taxon>
        <taxon>Kitasatosporales</taxon>
        <taxon>Carbonactinosporaceae</taxon>
        <taxon>Carbonactinospora</taxon>
    </lineage>
</organism>
<protein>
    <submittedName>
        <fullName evidence="1">Uncharacterized protein</fullName>
    </submittedName>
</protein>
<accession>A0A132NEB1</accession>
<dbReference type="PATRIC" id="fig|1469144.9.peg.2266"/>
<evidence type="ECO:0000313" key="1">
    <source>
        <dbReference type="EMBL" id="KWX08473.1"/>
    </source>
</evidence>
<proteinExistence type="predicted"/>
<feature type="non-terminal residue" evidence="1">
    <location>
        <position position="1"/>
    </location>
</feature>
<comment type="caution">
    <text evidence="1">The sequence shown here is derived from an EMBL/GenBank/DDBJ whole genome shotgun (WGS) entry which is preliminary data.</text>
</comment>
<evidence type="ECO:0000313" key="2">
    <source>
        <dbReference type="Proteomes" id="UP000070598"/>
    </source>
</evidence>
<name>A0A132NEB1_9ACTN</name>
<dbReference type="AlphaFoldDB" id="A0A132NEB1"/>
<gene>
    <name evidence="1" type="ORF">TR74_14865</name>
</gene>
<dbReference type="Proteomes" id="UP000070598">
    <property type="component" value="Unassembled WGS sequence"/>
</dbReference>
<dbReference type="EMBL" id="JYIK01000976">
    <property type="protein sequence ID" value="KWX08473.1"/>
    <property type="molecule type" value="Genomic_DNA"/>
</dbReference>
<reference evidence="2" key="1">
    <citation type="submission" date="2015-02" db="EMBL/GenBank/DDBJ databases">
        <title>Physiological reanalysis, assessment of diazotrophy, and genome sequences of multiple isolates of Streptomyces thermoautotrophicus.</title>
        <authorList>
            <person name="MacKellar D.C."/>
            <person name="Lieber L."/>
            <person name="Norman J."/>
            <person name="Bolger A."/>
            <person name="Tobin C."/>
            <person name="Murray J.W."/>
            <person name="Friesen M."/>
            <person name="Prell J."/>
        </authorList>
    </citation>
    <scope>NUCLEOTIDE SEQUENCE [LARGE SCALE GENOMIC DNA]</scope>
    <source>
        <strain evidence="2">UBT1</strain>
    </source>
</reference>
<sequence>WWLWWPKKGRGFCQRCGKERSLTRYSNRWGKPYRYLCARCRKQELADDEAYLNQVTGVVREPGESAESLFMRRLQALLAQAAGTQPVQGEPVVKEPDEAEWSGHVERLEELLRSLAWAGWELPEAYDSEFDPEHGPLLFTTLWRTGAAIDVEYDPAAGELRLLPCEDITGEWDEAFSMLDETIGVTLDGDVERDAETVAERAGELGLLDATRIRVAEGSGVDTAELLAEKYAEWIFQPAQQYREIPMEDLLTELNADEVLAPYLRFVVFLTDFGVLPDLVPDAVALGIAAWCWRNNTAVEAWHLPSDVLMARVNIAATRAVMPHVDPVEGVDWDAVEAALTDPAWTLPTGAVVSELFGEGWPEVRRTVAEQVRAWKRIDEELVGPEATLRLLTIGGSTGYTRHWWGQGRWTAICRRIVTDAVQAGIPLPQPYDSRGPEALVKDLADPDLLDDHVLEWLIDMPDAGVGGPRGLRLHKEATTPPVRTVCFYSD</sequence>
<dbReference type="RefSeq" id="WP_079046070.1">
    <property type="nucleotide sequence ID" value="NZ_JYIK01000976.1"/>
</dbReference>